<evidence type="ECO:0000313" key="1">
    <source>
        <dbReference type="EMBL" id="KAJ1948794.1"/>
    </source>
</evidence>
<feature type="non-terminal residue" evidence="1">
    <location>
        <position position="73"/>
    </location>
</feature>
<proteinExistence type="predicted"/>
<name>A0A9W8AJJ2_9FUNG</name>
<dbReference type="AlphaFoldDB" id="A0A9W8AJJ2"/>
<dbReference type="Proteomes" id="UP001150925">
    <property type="component" value="Unassembled WGS sequence"/>
</dbReference>
<accession>A0A9W8AJJ2</accession>
<organism evidence="1 2">
    <name type="scientific">Dispira parvispora</name>
    <dbReference type="NCBI Taxonomy" id="1520584"/>
    <lineage>
        <taxon>Eukaryota</taxon>
        <taxon>Fungi</taxon>
        <taxon>Fungi incertae sedis</taxon>
        <taxon>Zoopagomycota</taxon>
        <taxon>Kickxellomycotina</taxon>
        <taxon>Dimargaritomycetes</taxon>
        <taxon>Dimargaritales</taxon>
        <taxon>Dimargaritaceae</taxon>
        <taxon>Dispira</taxon>
    </lineage>
</organism>
<gene>
    <name evidence="1" type="ORF">IWQ62_006842</name>
</gene>
<dbReference type="EMBL" id="JANBPY010004211">
    <property type="protein sequence ID" value="KAJ1948794.1"/>
    <property type="molecule type" value="Genomic_DNA"/>
</dbReference>
<evidence type="ECO:0000313" key="2">
    <source>
        <dbReference type="Proteomes" id="UP001150925"/>
    </source>
</evidence>
<reference evidence="1" key="1">
    <citation type="submission" date="2022-07" db="EMBL/GenBank/DDBJ databases">
        <title>Phylogenomic reconstructions and comparative analyses of Kickxellomycotina fungi.</title>
        <authorList>
            <person name="Reynolds N.K."/>
            <person name="Stajich J.E."/>
            <person name="Barry K."/>
            <person name="Grigoriev I.V."/>
            <person name="Crous P."/>
            <person name="Smith M.E."/>
        </authorList>
    </citation>
    <scope>NUCLEOTIDE SEQUENCE</scope>
    <source>
        <strain evidence="1">RSA 1196</strain>
    </source>
</reference>
<comment type="caution">
    <text evidence="1">The sequence shown here is derived from an EMBL/GenBank/DDBJ whole genome shotgun (WGS) entry which is preliminary data.</text>
</comment>
<protein>
    <submittedName>
        <fullName evidence="1">Uncharacterized protein</fullName>
    </submittedName>
</protein>
<keyword evidence="2" id="KW-1185">Reference proteome</keyword>
<sequence length="73" mass="8593">STIRLSSPVWRRRWTRQISTRNLHRKFRLIRWRTTVICLKLPKNNLSGLLTKGTVGPCPWLRVLGLDSVVVWV</sequence>
<feature type="non-terminal residue" evidence="1">
    <location>
        <position position="1"/>
    </location>
</feature>